<dbReference type="GO" id="GO:0000976">
    <property type="term" value="F:transcription cis-regulatory region binding"/>
    <property type="evidence" value="ECO:0007669"/>
    <property type="project" value="TreeGrafter"/>
</dbReference>
<gene>
    <name evidence="2" type="ORF">NTEN_LOCUS7461</name>
</gene>
<dbReference type="InterPro" id="IPR037813">
    <property type="entry name" value="TAF2"/>
</dbReference>
<evidence type="ECO:0000259" key="1">
    <source>
        <dbReference type="Pfam" id="PF25577"/>
    </source>
</evidence>
<feature type="domain" description="Transcription initiation factor TFIID subunit 2 TPR repeats" evidence="1">
    <location>
        <begin position="87"/>
        <end position="193"/>
    </location>
</feature>
<dbReference type="GO" id="GO:0003682">
    <property type="term" value="F:chromatin binding"/>
    <property type="evidence" value="ECO:0007669"/>
    <property type="project" value="TreeGrafter"/>
</dbReference>
<dbReference type="Proteomes" id="UP000479000">
    <property type="component" value="Unassembled WGS sequence"/>
</dbReference>
<dbReference type="GO" id="GO:0006367">
    <property type="term" value="P:transcription initiation at RNA polymerase II promoter"/>
    <property type="evidence" value="ECO:0007669"/>
    <property type="project" value="TreeGrafter"/>
</dbReference>
<dbReference type="GO" id="GO:0016251">
    <property type="term" value="F:RNA polymerase II general transcription initiation factor activity"/>
    <property type="evidence" value="ECO:0007669"/>
    <property type="project" value="TreeGrafter"/>
</dbReference>
<dbReference type="PANTHER" id="PTHR15137">
    <property type="entry name" value="TRANSCRIPTION INITIATION FACTOR TFIID"/>
    <property type="match status" value="1"/>
</dbReference>
<dbReference type="OrthoDB" id="308861at2759"/>
<keyword evidence="3" id="KW-1185">Reference proteome</keyword>
<dbReference type="PANTHER" id="PTHR15137:SF9">
    <property type="entry name" value="TRANSCRIPTION INITIATION FACTOR TFIID SUBUNIT 2"/>
    <property type="match status" value="1"/>
</dbReference>
<reference evidence="2 3" key="1">
    <citation type="submission" date="2020-02" db="EMBL/GenBank/DDBJ databases">
        <authorList>
            <person name="Ferguson B K."/>
        </authorList>
    </citation>
    <scope>NUCLEOTIDE SEQUENCE [LARGE SCALE GENOMIC DNA]</scope>
</reference>
<dbReference type="Pfam" id="PF25577">
    <property type="entry name" value="TPR_TAF2_C"/>
    <property type="match status" value="2"/>
</dbReference>
<dbReference type="EMBL" id="CADCXU010011276">
    <property type="protein sequence ID" value="CAB0001674.1"/>
    <property type="molecule type" value="Genomic_DNA"/>
</dbReference>
<evidence type="ECO:0000313" key="3">
    <source>
        <dbReference type="Proteomes" id="UP000479000"/>
    </source>
</evidence>
<proteinExistence type="predicted"/>
<accession>A0A6H5GDW5</accession>
<evidence type="ECO:0000313" key="2">
    <source>
        <dbReference type="EMBL" id="CAB0001674.1"/>
    </source>
</evidence>
<dbReference type="AlphaFoldDB" id="A0A6H5GDW5"/>
<organism evidence="2 3">
    <name type="scientific">Nesidiocoris tenuis</name>
    <dbReference type="NCBI Taxonomy" id="355587"/>
    <lineage>
        <taxon>Eukaryota</taxon>
        <taxon>Metazoa</taxon>
        <taxon>Ecdysozoa</taxon>
        <taxon>Arthropoda</taxon>
        <taxon>Hexapoda</taxon>
        <taxon>Insecta</taxon>
        <taxon>Pterygota</taxon>
        <taxon>Neoptera</taxon>
        <taxon>Paraneoptera</taxon>
        <taxon>Hemiptera</taxon>
        <taxon>Heteroptera</taxon>
        <taxon>Panheteroptera</taxon>
        <taxon>Cimicomorpha</taxon>
        <taxon>Miridae</taxon>
        <taxon>Dicyphina</taxon>
        <taxon>Nesidiocoris</taxon>
    </lineage>
</organism>
<protein>
    <recommendedName>
        <fullName evidence="1">Transcription initiation factor TFIID subunit 2 TPR repeats domain-containing protein</fullName>
    </recommendedName>
</protein>
<dbReference type="InterPro" id="IPR057991">
    <property type="entry name" value="TPR_TAF2_C"/>
</dbReference>
<feature type="domain" description="Transcription initiation factor TFIID subunit 2 TPR repeats" evidence="1">
    <location>
        <begin position="210"/>
        <end position="281"/>
    </location>
</feature>
<name>A0A6H5GDW5_9HEMI</name>
<sequence length="287" mass="32633">MNASTTKPGSGQWNHMVISTNTFAKAIFTVTGKDMAVFIDQWVRTGGHVKFHLLFIFNRKSSDSPVLWIRLDPDMTLVRSCQIDQPDYMWQYQLRHERDVTAQFEAITALEKFPTASSRLALTDTIENDHTYVKVRSAAAQCLTKVANSMVSTWAGPPAMLALFRKLFGSFSCPHIIKQNNFQNLQHYFLQKSSEIFKCELGPILMFFSAEITGESLSSDTKLVLEEITRNLNLEKLLPCYKLVVTVSCLKVIRKLQRFGHLPSTPNLFKSYAAYGQFYGMSTHPIK</sequence>
<dbReference type="GO" id="GO:0005669">
    <property type="term" value="C:transcription factor TFIID complex"/>
    <property type="evidence" value="ECO:0007669"/>
    <property type="project" value="InterPro"/>
</dbReference>